<feature type="domain" description="Tyr recombinase" evidence="3">
    <location>
        <begin position="73"/>
        <end position="175"/>
    </location>
</feature>
<dbReference type="InterPro" id="IPR011010">
    <property type="entry name" value="DNA_brk_join_enz"/>
</dbReference>
<reference evidence="4 5" key="1">
    <citation type="journal article" date="2016" name="Front. Microbiol.">
        <title>Fuerstia marisgermanicae gen. nov., sp. nov., an Unusual Member of the Phylum Planctomycetes from the German Wadden Sea.</title>
        <authorList>
            <person name="Kohn T."/>
            <person name="Heuer A."/>
            <person name="Jogler M."/>
            <person name="Vollmers J."/>
            <person name="Boedeker C."/>
            <person name="Bunk B."/>
            <person name="Rast P."/>
            <person name="Borchert D."/>
            <person name="Glockner I."/>
            <person name="Freese H.M."/>
            <person name="Klenk H.P."/>
            <person name="Overmann J."/>
            <person name="Kaster A.K."/>
            <person name="Rohde M."/>
            <person name="Wiegand S."/>
            <person name="Jogler C."/>
        </authorList>
    </citation>
    <scope>NUCLEOTIDE SEQUENCE [LARGE SCALE GENOMIC DNA]</scope>
    <source>
        <strain evidence="4 5">NH11</strain>
    </source>
</reference>
<proteinExistence type="predicted"/>
<dbReference type="GO" id="GO:0003677">
    <property type="term" value="F:DNA binding"/>
    <property type="evidence" value="ECO:0007669"/>
    <property type="project" value="UniProtKB-KW"/>
</dbReference>
<evidence type="ECO:0000313" key="5">
    <source>
        <dbReference type="Proteomes" id="UP000187735"/>
    </source>
</evidence>
<keyword evidence="5" id="KW-1185">Reference proteome</keyword>
<dbReference type="OrthoDB" id="262002at2"/>
<dbReference type="InterPro" id="IPR002104">
    <property type="entry name" value="Integrase_catalytic"/>
</dbReference>
<dbReference type="GO" id="GO:0006310">
    <property type="term" value="P:DNA recombination"/>
    <property type="evidence" value="ECO:0007669"/>
    <property type="project" value="UniProtKB-KW"/>
</dbReference>
<dbReference type="RefSeq" id="WP_077024567.1">
    <property type="nucleotide sequence ID" value="NZ_CP017641.1"/>
</dbReference>
<dbReference type="Proteomes" id="UP000187735">
    <property type="component" value="Chromosome"/>
</dbReference>
<dbReference type="EMBL" id="CP017641">
    <property type="protein sequence ID" value="APZ93040.1"/>
    <property type="molecule type" value="Genomic_DNA"/>
</dbReference>
<dbReference type="InterPro" id="IPR013762">
    <property type="entry name" value="Integrase-like_cat_sf"/>
</dbReference>
<keyword evidence="2" id="KW-0233">DNA recombination</keyword>
<dbReference type="KEGG" id="fmr:Fuma_02653"/>
<evidence type="ECO:0000259" key="3">
    <source>
        <dbReference type="Pfam" id="PF00589"/>
    </source>
</evidence>
<dbReference type="GO" id="GO:0015074">
    <property type="term" value="P:DNA integration"/>
    <property type="evidence" value="ECO:0007669"/>
    <property type="project" value="InterPro"/>
</dbReference>
<gene>
    <name evidence="4" type="ORF">Fuma_02653</name>
</gene>
<protein>
    <submittedName>
        <fullName evidence="4">Site-specific recombinase</fullName>
    </submittedName>
</protein>
<accession>A0A1P8WG70</accession>
<dbReference type="SUPFAM" id="SSF56349">
    <property type="entry name" value="DNA breaking-rejoining enzymes"/>
    <property type="match status" value="1"/>
</dbReference>
<dbReference type="Pfam" id="PF00589">
    <property type="entry name" value="Phage_integrase"/>
    <property type="match status" value="1"/>
</dbReference>
<dbReference type="Gene3D" id="1.10.443.10">
    <property type="entry name" value="Intergrase catalytic core"/>
    <property type="match status" value="1"/>
</dbReference>
<organism evidence="4 5">
    <name type="scientific">Fuerstiella marisgermanici</name>
    <dbReference type="NCBI Taxonomy" id="1891926"/>
    <lineage>
        <taxon>Bacteria</taxon>
        <taxon>Pseudomonadati</taxon>
        <taxon>Planctomycetota</taxon>
        <taxon>Planctomycetia</taxon>
        <taxon>Planctomycetales</taxon>
        <taxon>Planctomycetaceae</taxon>
        <taxon>Fuerstiella</taxon>
    </lineage>
</organism>
<keyword evidence="1" id="KW-0238">DNA-binding</keyword>
<sequence length="192" mass="22265">MRDITIGDAKDFRRYLQGKLAEDTVRRTCGIAKQFFQDAVDRRLISRNPFKHRDLPTATGAGDKSREFFISRDLAKRVLDALPTAQWRAMFALARYAGMRCPSEVLSLRWTDIDWARERIIVTSPKTEHHEGGASREIPLFLELRPYLEDCFELADDGAEFVITDYRKMDSSYGTLLTQLPQLKSRRQCFVR</sequence>
<name>A0A1P8WG70_9PLAN</name>
<dbReference type="AlphaFoldDB" id="A0A1P8WG70"/>
<dbReference type="InterPro" id="IPR010998">
    <property type="entry name" value="Integrase_recombinase_N"/>
</dbReference>
<evidence type="ECO:0000313" key="4">
    <source>
        <dbReference type="EMBL" id="APZ93040.1"/>
    </source>
</evidence>
<evidence type="ECO:0000256" key="1">
    <source>
        <dbReference type="ARBA" id="ARBA00023125"/>
    </source>
</evidence>
<evidence type="ECO:0000256" key="2">
    <source>
        <dbReference type="ARBA" id="ARBA00023172"/>
    </source>
</evidence>
<dbReference type="Gene3D" id="1.10.150.130">
    <property type="match status" value="1"/>
</dbReference>